<keyword evidence="3" id="KW-1185">Reference proteome</keyword>
<reference evidence="2" key="1">
    <citation type="journal article" date="2021" name="Proc. Natl. Acad. Sci. U.S.A.">
        <title>Three genomes in the algal genus Volvox reveal the fate of a haploid sex-determining region after a transition to homothallism.</title>
        <authorList>
            <person name="Yamamoto K."/>
            <person name="Hamaji T."/>
            <person name="Kawai-Toyooka H."/>
            <person name="Matsuzaki R."/>
            <person name="Takahashi F."/>
            <person name="Nishimura Y."/>
            <person name="Kawachi M."/>
            <person name="Noguchi H."/>
            <person name="Minakuchi Y."/>
            <person name="Umen J.G."/>
            <person name="Toyoda A."/>
            <person name="Nozaki H."/>
        </authorList>
    </citation>
    <scope>NUCLEOTIDE SEQUENCE</scope>
    <source>
        <strain evidence="2">NIES-3780</strain>
    </source>
</reference>
<feature type="non-terminal residue" evidence="2">
    <location>
        <position position="1"/>
    </location>
</feature>
<dbReference type="Proteomes" id="UP000747399">
    <property type="component" value="Unassembled WGS sequence"/>
</dbReference>
<organism evidence="2 3">
    <name type="scientific">Volvox africanus</name>
    <dbReference type="NCBI Taxonomy" id="51714"/>
    <lineage>
        <taxon>Eukaryota</taxon>
        <taxon>Viridiplantae</taxon>
        <taxon>Chlorophyta</taxon>
        <taxon>core chlorophytes</taxon>
        <taxon>Chlorophyceae</taxon>
        <taxon>CS clade</taxon>
        <taxon>Chlamydomonadales</taxon>
        <taxon>Volvocaceae</taxon>
        <taxon>Volvox</taxon>
    </lineage>
</organism>
<evidence type="ECO:0000313" key="3">
    <source>
        <dbReference type="Proteomes" id="UP000747399"/>
    </source>
</evidence>
<evidence type="ECO:0000256" key="1">
    <source>
        <dbReference type="SAM" id="Phobius"/>
    </source>
</evidence>
<feature type="transmembrane region" description="Helical" evidence="1">
    <location>
        <begin position="43"/>
        <end position="67"/>
    </location>
</feature>
<feature type="transmembrane region" description="Helical" evidence="1">
    <location>
        <begin position="74"/>
        <end position="100"/>
    </location>
</feature>
<dbReference type="AlphaFoldDB" id="A0A8J4BBM9"/>
<dbReference type="EMBL" id="BNCO01000029">
    <property type="protein sequence ID" value="GIL58086.1"/>
    <property type="molecule type" value="Genomic_DNA"/>
</dbReference>
<keyword evidence="1" id="KW-0472">Membrane</keyword>
<keyword evidence="1" id="KW-0812">Transmembrane</keyword>
<keyword evidence="1" id="KW-1133">Transmembrane helix</keyword>
<comment type="caution">
    <text evidence="2">The sequence shown here is derived from an EMBL/GenBank/DDBJ whole genome shotgun (WGS) entry which is preliminary data.</text>
</comment>
<accession>A0A8J4BBM9</accession>
<name>A0A8J4BBM9_9CHLO</name>
<protein>
    <submittedName>
        <fullName evidence="2">Uncharacterized protein</fullName>
    </submittedName>
</protein>
<proteinExistence type="predicted"/>
<sequence length="109" mass="11581">PPKPPAVAAGTTLESAVYWRTWRVPSEGCVDDAVRGLSVTARFYVRACLHVCLSVCLSVSVCVCLCLSVSVCVCLCLSVSVCVCLCLSVSVCVCLCVWVWGGIVCCKTR</sequence>
<evidence type="ECO:0000313" key="2">
    <source>
        <dbReference type="EMBL" id="GIL58086.1"/>
    </source>
</evidence>
<gene>
    <name evidence="2" type="ORF">Vafri_13278</name>
</gene>